<dbReference type="Pfam" id="PF02770">
    <property type="entry name" value="Acyl-CoA_dh_M"/>
    <property type="match status" value="1"/>
</dbReference>
<dbReference type="SUPFAM" id="SSF56645">
    <property type="entry name" value="Acyl-CoA dehydrogenase NM domain-like"/>
    <property type="match status" value="1"/>
</dbReference>
<gene>
    <name evidence="19" type="ORF">V3330_12150</name>
</gene>
<dbReference type="GO" id="GO:0004466">
    <property type="term" value="F:long-chain fatty acyl-CoA dehydrogenase activity"/>
    <property type="evidence" value="ECO:0007669"/>
    <property type="project" value="UniProtKB-EC"/>
</dbReference>
<evidence type="ECO:0000256" key="2">
    <source>
        <dbReference type="ARBA" id="ARBA00005005"/>
    </source>
</evidence>
<evidence type="ECO:0000256" key="11">
    <source>
        <dbReference type="ARBA" id="ARBA00023098"/>
    </source>
</evidence>
<dbReference type="NCBIfam" id="NF007000">
    <property type="entry name" value="PRK09463.1"/>
    <property type="match status" value="1"/>
</dbReference>
<evidence type="ECO:0000256" key="6">
    <source>
        <dbReference type="ARBA" id="ARBA00020144"/>
    </source>
</evidence>
<evidence type="ECO:0000259" key="18">
    <source>
        <dbReference type="Pfam" id="PF09317"/>
    </source>
</evidence>
<keyword evidence="7" id="KW-0285">Flavoprotein</keyword>
<evidence type="ECO:0000256" key="10">
    <source>
        <dbReference type="ARBA" id="ARBA00023002"/>
    </source>
</evidence>
<evidence type="ECO:0000256" key="13">
    <source>
        <dbReference type="ARBA" id="ARBA00049247"/>
    </source>
</evidence>
<dbReference type="GO" id="GO:0005737">
    <property type="term" value="C:cytoplasm"/>
    <property type="evidence" value="ECO:0007669"/>
    <property type="project" value="TreeGrafter"/>
</dbReference>
<comment type="catalytic activity">
    <reaction evidence="13">
        <text>a long-chain 2,3-saturated fatty acyl-CoA + oxidized [electron-transfer flavoprotein] + H(+) = a long-chain (2E)-enoyl-CoA + reduced [electron-transfer flavoprotein]</text>
        <dbReference type="Rhea" id="RHEA:17721"/>
        <dbReference type="Rhea" id="RHEA-COMP:10685"/>
        <dbReference type="Rhea" id="RHEA-COMP:10686"/>
        <dbReference type="ChEBI" id="CHEBI:15378"/>
        <dbReference type="ChEBI" id="CHEBI:57692"/>
        <dbReference type="ChEBI" id="CHEBI:58307"/>
        <dbReference type="ChEBI" id="CHEBI:83721"/>
        <dbReference type="ChEBI" id="CHEBI:83727"/>
        <dbReference type="EC" id="1.3.8.8"/>
    </reaction>
</comment>
<evidence type="ECO:0000313" key="19">
    <source>
        <dbReference type="EMBL" id="MEJ8568378.1"/>
    </source>
</evidence>
<feature type="transmembrane region" description="Helical" evidence="14">
    <location>
        <begin position="49"/>
        <end position="66"/>
    </location>
</feature>
<feature type="domain" description="Acyl-CoA dehydrogenase C-terminal bacterial-type" evidence="18">
    <location>
        <begin position="520"/>
        <end position="800"/>
    </location>
</feature>
<dbReference type="SUPFAM" id="SSF47203">
    <property type="entry name" value="Acyl-CoA dehydrogenase C-terminal domain-like"/>
    <property type="match status" value="1"/>
</dbReference>
<dbReference type="InterPro" id="IPR006091">
    <property type="entry name" value="Acyl-CoA_Oxase/DH_mid-dom"/>
</dbReference>
<accession>A0AAW9RHP4</accession>
<feature type="transmembrane region" description="Helical" evidence="14">
    <location>
        <begin position="6"/>
        <end position="37"/>
    </location>
</feature>
<evidence type="ECO:0000256" key="3">
    <source>
        <dbReference type="ARBA" id="ARBA00009347"/>
    </source>
</evidence>
<comment type="pathway">
    <text evidence="2">Lipid metabolism; fatty acid beta-oxidation.</text>
</comment>
<dbReference type="PANTHER" id="PTHR48083">
    <property type="entry name" value="MEDIUM-CHAIN SPECIFIC ACYL-COA DEHYDROGENASE, MITOCHONDRIAL-RELATED"/>
    <property type="match status" value="1"/>
</dbReference>
<feature type="domain" description="Acyl-CoA dehydrogenase/oxidase C-terminal" evidence="15">
    <location>
        <begin position="366"/>
        <end position="513"/>
    </location>
</feature>
<dbReference type="Gene3D" id="1.20.140.10">
    <property type="entry name" value="Butyryl-CoA Dehydrogenase, subunit A, domain 3"/>
    <property type="match status" value="1"/>
</dbReference>
<dbReference type="InterPro" id="IPR046373">
    <property type="entry name" value="Acyl-CoA_Oxase/DH_mid-dom_sf"/>
</dbReference>
<dbReference type="GO" id="GO:0033539">
    <property type="term" value="P:fatty acid beta-oxidation using acyl-CoA dehydrogenase"/>
    <property type="evidence" value="ECO:0007669"/>
    <property type="project" value="InterPro"/>
</dbReference>
<dbReference type="NCBIfam" id="NF009586">
    <property type="entry name" value="PRK13026.1"/>
    <property type="match status" value="1"/>
</dbReference>
<dbReference type="Pfam" id="PF09317">
    <property type="entry name" value="ACDH_C"/>
    <property type="match status" value="1"/>
</dbReference>
<dbReference type="InterPro" id="IPR013786">
    <property type="entry name" value="AcylCoA_DH/ox_N"/>
</dbReference>
<feature type="domain" description="Acyl-CoA oxidase/dehydrogenase middle" evidence="16">
    <location>
        <begin position="243"/>
        <end position="339"/>
    </location>
</feature>
<evidence type="ECO:0000256" key="5">
    <source>
        <dbReference type="ARBA" id="ARBA00012040"/>
    </source>
</evidence>
<dbReference type="GO" id="GO:0070991">
    <property type="term" value="F:medium-chain fatty acyl-CoA dehydrogenase activity"/>
    <property type="evidence" value="ECO:0007669"/>
    <property type="project" value="UniProtKB-EC"/>
</dbReference>
<dbReference type="InterPro" id="IPR015396">
    <property type="entry name" value="FadE_C"/>
</dbReference>
<evidence type="ECO:0000256" key="9">
    <source>
        <dbReference type="ARBA" id="ARBA00022832"/>
    </source>
</evidence>
<dbReference type="FunFam" id="1.20.140.10:FF:000009">
    <property type="entry name" value="Acyl-CoA dehydrogenase"/>
    <property type="match status" value="1"/>
</dbReference>
<dbReference type="InterPro" id="IPR009075">
    <property type="entry name" value="AcylCo_DH/oxidase_C"/>
</dbReference>
<comment type="cofactor">
    <cofactor evidence="1">
        <name>FAD</name>
        <dbReference type="ChEBI" id="CHEBI:57692"/>
    </cofactor>
</comment>
<evidence type="ECO:0000259" key="15">
    <source>
        <dbReference type="Pfam" id="PF00441"/>
    </source>
</evidence>
<dbReference type="Pfam" id="PF02771">
    <property type="entry name" value="Acyl-CoA_dh_N"/>
    <property type="match status" value="1"/>
</dbReference>
<keyword evidence="14" id="KW-0812">Transmembrane</keyword>
<dbReference type="FunFam" id="1.10.540.10:FF:000004">
    <property type="entry name" value="Acyl-CoA dehydrogenase"/>
    <property type="match status" value="1"/>
</dbReference>
<dbReference type="PANTHER" id="PTHR48083:SF33">
    <property type="entry name" value="ACYL-COENZYME A DEHYDROGENASE"/>
    <property type="match status" value="1"/>
</dbReference>
<dbReference type="InterPro" id="IPR050741">
    <property type="entry name" value="Acyl-CoA_dehydrogenase"/>
</dbReference>
<dbReference type="AlphaFoldDB" id="A0AAW9RHP4"/>
<dbReference type="InterPro" id="IPR036250">
    <property type="entry name" value="AcylCo_DH-like_C"/>
</dbReference>
<dbReference type="Gene3D" id="1.10.540.10">
    <property type="entry name" value="Acyl-CoA dehydrogenase/oxidase, N-terminal domain"/>
    <property type="match status" value="1"/>
</dbReference>
<keyword evidence="11" id="KW-0443">Lipid metabolism</keyword>
<dbReference type="EC" id="1.3.8.8" evidence="5"/>
<evidence type="ECO:0000256" key="8">
    <source>
        <dbReference type="ARBA" id="ARBA00022827"/>
    </source>
</evidence>
<name>A0AAW9RHP4_9GAMM</name>
<feature type="domain" description="Acyl-CoA dehydrogenase/oxidase N-terminal" evidence="17">
    <location>
        <begin position="147"/>
        <end position="239"/>
    </location>
</feature>
<evidence type="ECO:0000259" key="16">
    <source>
        <dbReference type="Pfam" id="PF02770"/>
    </source>
</evidence>
<dbReference type="FunFam" id="2.40.110.10:FF:000010">
    <property type="entry name" value="Acyl-CoA dehydrogenase"/>
    <property type="match status" value="1"/>
</dbReference>
<dbReference type="CDD" id="cd00567">
    <property type="entry name" value="ACAD"/>
    <property type="match status" value="1"/>
</dbReference>
<organism evidence="19 20">
    <name type="scientific">Elongatibacter sediminis</name>
    <dbReference type="NCBI Taxonomy" id="3119006"/>
    <lineage>
        <taxon>Bacteria</taxon>
        <taxon>Pseudomonadati</taxon>
        <taxon>Pseudomonadota</taxon>
        <taxon>Gammaproteobacteria</taxon>
        <taxon>Chromatiales</taxon>
        <taxon>Wenzhouxiangellaceae</taxon>
        <taxon>Elongatibacter</taxon>
    </lineage>
</organism>
<protein>
    <recommendedName>
        <fullName evidence="6">Acyl-coenzyme A dehydrogenase</fullName>
        <ecNumber evidence="4">1.3.8.7</ecNumber>
        <ecNumber evidence="5">1.3.8.8</ecNumber>
    </recommendedName>
</protein>
<dbReference type="Gene3D" id="2.40.110.10">
    <property type="entry name" value="Butyryl-CoA Dehydrogenase, subunit A, domain 2"/>
    <property type="match status" value="1"/>
</dbReference>
<keyword evidence="8" id="KW-0274">FAD</keyword>
<comment type="similarity">
    <text evidence="3">Belongs to the acyl-CoA dehydrogenase family.</text>
</comment>
<comment type="catalytic activity">
    <reaction evidence="12">
        <text>a medium-chain 2,3-saturated fatty acyl-CoA + oxidized [electron-transfer flavoprotein] + H(+) = a medium-chain (2E)-enoyl-CoA + reduced [electron-transfer flavoprotein]</text>
        <dbReference type="Rhea" id="RHEA:14477"/>
        <dbReference type="Rhea" id="RHEA-COMP:10685"/>
        <dbReference type="Rhea" id="RHEA-COMP:10686"/>
        <dbReference type="ChEBI" id="CHEBI:15378"/>
        <dbReference type="ChEBI" id="CHEBI:57692"/>
        <dbReference type="ChEBI" id="CHEBI:58307"/>
        <dbReference type="ChEBI" id="CHEBI:83723"/>
        <dbReference type="ChEBI" id="CHEBI:83726"/>
        <dbReference type="EC" id="1.3.8.7"/>
    </reaction>
</comment>
<comment type="caution">
    <text evidence="19">The sequence shown here is derived from an EMBL/GenBank/DDBJ whole genome shotgun (WGS) entry which is preliminary data.</text>
</comment>
<evidence type="ECO:0000256" key="14">
    <source>
        <dbReference type="SAM" id="Phobius"/>
    </source>
</evidence>
<keyword evidence="14" id="KW-0472">Membrane</keyword>
<keyword evidence="20" id="KW-1185">Reference proteome</keyword>
<keyword evidence="9" id="KW-0276">Fatty acid metabolism</keyword>
<dbReference type="EMBL" id="JAZHOG010000007">
    <property type="protein sequence ID" value="MEJ8568378.1"/>
    <property type="molecule type" value="Genomic_DNA"/>
</dbReference>
<evidence type="ECO:0000313" key="20">
    <source>
        <dbReference type="Proteomes" id="UP001359886"/>
    </source>
</evidence>
<sequence length="820" mass="90121">MEILYFAVLLLTVLLLAYNRVSLLVAIAIMVSLTVIWTELRHLFYVPSWFRFAHGIIAVTLLGFAIKPLRRLLISDRLFSLFRKAMPKISSTEQEALDAGTVWWDGEIFSGRPRWRSLLKMPAPALSDREQAFLDGPVEELCRMLDDWEICDTWRNLPEEVWEFIREHRFFGLIIPEAYGGHGFSAQANSAVVMKLASRNLTAAVTVMVPNSLGPGELLLHYGTEEQKKRHLARLASGEDIPCFALTSPAAGSDAAGMTDTGVVCKGMYQGKEVLGLRLNWNKRYITLAPVATLVGVAFKALDPDGLLGGERELGITCALVPADTPGVEIGNRHMPVGAVFMNGPTRGTDVFIPLDWVIGGRERIGQGWRMLMQSLAAGRAISLPALGTAGGKMAALLTGAYARIRKQFDVPIGFFEGIEEPLARIAGRTYRMDAARDLTLVALDEGHRPGVLSAILKYQLTEGNRVCINDAMDVHGGKGIITGPSNYLAHAYQAVPISITVEGANILTRSLIIFGQGAIRAHPWLLKEMQAVSDPRPGARRSFDRALFGHVRHVISNFVRALMLGLSGGFATRAPVRGPTATYFRQLTRMCAAFSFVSDLVLITLGGRFKFKEKLSGRLADALIHLYLGSAMLKRFEDQGRPEDDLPLLRWAMDDSLYTIQESLVGVLRNLPLPGVGSLVRWLIFPLGRPYAQPSDRVGREAARVILSENEARDRLVAGVYQSDGDDPAGQVLHAFHLVVASANAEQAIRNALNEPVTFENYEPLVQRAVESGVITEEQATLVRLAQQAAREVIQVDDFPRSRIEGFEEPAFRPAVGTG</sequence>
<dbReference type="InterPro" id="IPR009100">
    <property type="entry name" value="AcylCoA_DH/oxidase_NM_dom_sf"/>
</dbReference>
<keyword evidence="10" id="KW-0560">Oxidoreductase</keyword>
<dbReference type="InterPro" id="IPR037069">
    <property type="entry name" value="AcylCoA_DH/ox_N_sf"/>
</dbReference>
<dbReference type="EC" id="1.3.8.7" evidence="4"/>
<dbReference type="RefSeq" id="WP_354695695.1">
    <property type="nucleotide sequence ID" value="NZ_JAZHOG010000007.1"/>
</dbReference>
<evidence type="ECO:0000256" key="1">
    <source>
        <dbReference type="ARBA" id="ARBA00001974"/>
    </source>
</evidence>
<proteinExistence type="inferred from homology"/>
<dbReference type="Pfam" id="PF00441">
    <property type="entry name" value="Acyl-CoA_dh_1"/>
    <property type="match status" value="1"/>
</dbReference>
<reference evidence="19 20" key="1">
    <citation type="submission" date="2024-02" db="EMBL/GenBank/DDBJ databases">
        <title>A novel Wenzhouxiangellaceae bacterium, isolated from coastal sediments.</title>
        <authorList>
            <person name="Du Z.-J."/>
            <person name="Ye Y.-Q."/>
            <person name="Zhang X.-Y."/>
        </authorList>
    </citation>
    <scope>NUCLEOTIDE SEQUENCE [LARGE SCALE GENOMIC DNA]</scope>
    <source>
        <strain evidence="19 20">CH-27</strain>
    </source>
</reference>
<evidence type="ECO:0000256" key="4">
    <source>
        <dbReference type="ARBA" id="ARBA00012033"/>
    </source>
</evidence>
<dbReference type="Proteomes" id="UP001359886">
    <property type="component" value="Unassembled WGS sequence"/>
</dbReference>
<dbReference type="GO" id="GO:0050660">
    <property type="term" value="F:flavin adenine dinucleotide binding"/>
    <property type="evidence" value="ECO:0007669"/>
    <property type="project" value="InterPro"/>
</dbReference>
<evidence type="ECO:0000259" key="17">
    <source>
        <dbReference type="Pfam" id="PF02771"/>
    </source>
</evidence>
<evidence type="ECO:0000256" key="12">
    <source>
        <dbReference type="ARBA" id="ARBA00047882"/>
    </source>
</evidence>
<evidence type="ECO:0000256" key="7">
    <source>
        <dbReference type="ARBA" id="ARBA00022630"/>
    </source>
</evidence>
<keyword evidence="14" id="KW-1133">Transmembrane helix</keyword>